<name>A0A1Y1UYP0_9FUNG</name>
<dbReference type="Gene3D" id="3.90.320.10">
    <property type="match status" value="1"/>
</dbReference>
<dbReference type="GO" id="GO:0004518">
    <property type="term" value="F:nuclease activity"/>
    <property type="evidence" value="ECO:0007669"/>
    <property type="project" value="UniProtKB-KW"/>
</dbReference>
<dbReference type="InterPro" id="IPR014808">
    <property type="entry name" value="DNA_replication_fac_Dna2_N"/>
</dbReference>
<dbReference type="GO" id="GO:0016787">
    <property type="term" value="F:hydrolase activity"/>
    <property type="evidence" value="ECO:0007669"/>
    <property type="project" value="UniProtKB-KW"/>
</dbReference>
<evidence type="ECO:0000256" key="10">
    <source>
        <dbReference type="ARBA" id="ARBA00023014"/>
    </source>
</evidence>
<dbReference type="PANTHER" id="PTHR36531">
    <property type="entry name" value="CRISPR-ASSOCIATED EXONUCLEASE CAS4"/>
    <property type="match status" value="1"/>
</dbReference>
<dbReference type="AlphaFoldDB" id="A0A1Y1UYP0"/>
<reference evidence="12 13" key="2">
    <citation type="submission" date="2016-08" db="EMBL/GenBank/DDBJ databases">
        <title>Pervasive Adenine N6-methylation of Active Genes in Fungi.</title>
        <authorList>
            <consortium name="DOE Joint Genome Institute"/>
            <person name="Mondo S.J."/>
            <person name="Dannebaum R.O."/>
            <person name="Kuo R.C."/>
            <person name="Labutti K."/>
            <person name="Haridas S."/>
            <person name="Kuo A."/>
            <person name="Salamov A."/>
            <person name="Ahrendt S.R."/>
            <person name="Lipzen A."/>
            <person name="Sullivan W."/>
            <person name="Andreopoulos W.B."/>
            <person name="Clum A."/>
            <person name="Lindquist E."/>
            <person name="Daum C."/>
            <person name="Ramamoorthy G.K."/>
            <person name="Gryganskyi A."/>
            <person name="Culley D."/>
            <person name="Magnuson J.K."/>
            <person name="James T.Y."/>
            <person name="O'Malley M.A."/>
            <person name="Stajich J.E."/>
            <person name="Spatafora J.W."/>
            <person name="Visel A."/>
            <person name="Grigoriev I.V."/>
        </authorList>
    </citation>
    <scope>NUCLEOTIDE SEQUENCE [LARGE SCALE GENOMIC DNA]</scope>
    <source>
        <strain evidence="13">finn</strain>
    </source>
</reference>
<proteinExistence type="inferred from homology"/>
<dbReference type="Pfam" id="PF08696">
    <property type="entry name" value="Dna2"/>
    <property type="match status" value="1"/>
</dbReference>
<protein>
    <submittedName>
        <fullName evidence="12">Dna2-domain-containing protein</fullName>
    </submittedName>
</protein>
<evidence type="ECO:0000256" key="4">
    <source>
        <dbReference type="ARBA" id="ARBA00022723"/>
    </source>
</evidence>
<dbReference type="OrthoDB" id="6513042at2759"/>
<dbReference type="GO" id="GO:0046872">
    <property type="term" value="F:metal ion binding"/>
    <property type="evidence" value="ECO:0007669"/>
    <property type="project" value="UniProtKB-KW"/>
</dbReference>
<keyword evidence="4" id="KW-0479">Metal-binding</keyword>
<evidence type="ECO:0000313" key="13">
    <source>
        <dbReference type="Proteomes" id="UP000193719"/>
    </source>
</evidence>
<comment type="similarity">
    <text evidence="2">Belongs to the DNA2/NAM7 helicase family.</text>
</comment>
<dbReference type="Proteomes" id="UP000193719">
    <property type="component" value="Unassembled WGS sequence"/>
</dbReference>
<keyword evidence="8" id="KW-0067">ATP-binding</keyword>
<organism evidence="12 13">
    <name type="scientific">Piromyces finnis</name>
    <dbReference type="NCBI Taxonomy" id="1754191"/>
    <lineage>
        <taxon>Eukaryota</taxon>
        <taxon>Fungi</taxon>
        <taxon>Fungi incertae sedis</taxon>
        <taxon>Chytridiomycota</taxon>
        <taxon>Chytridiomycota incertae sedis</taxon>
        <taxon>Neocallimastigomycetes</taxon>
        <taxon>Neocallimastigales</taxon>
        <taxon>Neocallimastigaceae</taxon>
        <taxon>Piromyces</taxon>
    </lineage>
</organism>
<gene>
    <name evidence="12" type="ORF">BCR36DRAFT_399890</name>
</gene>
<evidence type="ECO:0000256" key="8">
    <source>
        <dbReference type="ARBA" id="ARBA00022840"/>
    </source>
</evidence>
<dbReference type="GO" id="GO:0004386">
    <property type="term" value="F:helicase activity"/>
    <property type="evidence" value="ECO:0007669"/>
    <property type="project" value="UniProtKB-KW"/>
</dbReference>
<evidence type="ECO:0000256" key="6">
    <source>
        <dbReference type="ARBA" id="ARBA00022801"/>
    </source>
</evidence>
<dbReference type="PANTHER" id="PTHR36531:SF6">
    <property type="entry name" value="DNA REPLICATION ATP-DEPENDENT HELICASE_NUCLEASE DNA2"/>
    <property type="match status" value="1"/>
</dbReference>
<dbReference type="GO" id="GO:0005524">
    <property type="term" value="F:ATP binding"/>
    <property type="evidence" value="ECO:0007669"/>
    <property type="project" value="UniProtKB-KW"/>
</dbReference>
<keyword evidence="10" id="KW-0411">Iron-sulfur</keyword>
<evidence type="ECO:0000256" key="9">
    <source>
        <dbReference type="ARBA" id="ARBA00023004"/>
    </source>
</evidence>
<evidence type="ECO:0000256" key="1">
    <source>
        <dbReference type="ARBA" id="ARBA00001966"/>
    </source>
</evidence>
<keyword evidence="3" id="KW-0540">Nuclease</keyword>
<keyword evidence="6" id="KW-0378">Hydrolase</keyword>
<comment type="cofactor">
    <cofactor evidence="1">
        <name>[4Fe-4S] cluster</name>
        <dbReference type="ChEBI" id="CHEBI:49883"/>
    </cofactor>
</comment>
<dbReference type="InterPro" id="IPR051827">
    <property type="entry name" value="Cas4_exonuclease"/>
</dbReference>
<evidence type="ECO:0000259" key="11">
    <source>
        <dbReference type="Pfam" id="PF08696"/>
    </source>
</evidence>
<accession>A0A1Y1UYP0</accession>
<sequence length="222" mass="26599">MCINKLFDIEENIWSPMYGLKGKIDASVQIKVTNNNSNEKAYVVPLELKTGHNSDNINHRAQTIIYTLLMSDRYDINVLTGLLYYLKKERLIYIPVLRNEIRSIIMNRNRIAYHVMINDSLPPPIQNSEYKCRNCYKLQTCSLYHKLYDKSDDNPNNVYSILEKETFFLTKKHAEFFKQWEQLITNEDEILQQFKKEIWCLKSDERQTIGRYIYKYRPLKYT</sequence>
<keyword evidence="13" id="KW-1185">Reference proteome</keyword>
<keyword evidence="7" id="KW-0347">Helicase</keyword>
<keyword evidence="9" id="KW-0408">Iron</keyword>
<comment type="caution">
    <text evidence="12">The sequence shown here is derived from an EMBL/GenBank/DDBJ whole genome shotgun (WGS) entry which is preliminary data.</text>
</comment>
<evidence type="ECO:0000256" key="7">
    <source>
        <dbReference type="ARBA" id="ARBA00022806"/>
    </source>
</evidence>
<reference evidence="12 13" key="1">
    <citation type="submission" date="2016-08" db="EMBL/GenBank/DDBJ databases">
        <title>Genomes of anaerobic fungi encode conserved fungal cellulosomes for biomass hydrolysis.</title>
        <authorList>
            <consortium name="DOE Joint Genome Institute"/>
            <person name="Haitjema C.H."/>
            <person name="Gilmore S.P."/>
            <person name="Henske J.K."/>
            <person name="Solomon K.V."/>
            <person name="De Groot R."/>
            <person name="Kuo A."/>
            <person name="Mondo S.J."/>
            <person name="Salamov A.A."/>
            <person name="Labutti K."/>
            <person name="Zhao Z."/>
            <person name="Chiniquy J."/>
            <person name="Barry K."/>
            <person name="Brewer H.M."/>
            <person name="Purvine S.O."/>
            <person name="Wright A.T."/>
            <person name="Boxma B."/>
            <person name="Van Alen T."/>
            <person name="Hackstein J.H."/>
            <person name="Baker S.E."/>
            <person name="Grigoriev I.V."/>
            <person name="O'Malley M.A."/>
        </authorList>
    </citation>
    <scope>NUCLEOTIDE SEQUENCE [LARGE SCALE GENOMIC DNA]</scope>
    <source>
        <strain evidence="13">finn</strain>
    </source>
</reference>
<evidence type="ECO:0000313" key="12">
    <source>
        <dbReference type="EMBL" id="ORX43607.1"/>
    </source>
</evidence>
<dbReference type="InterPro" id="IPR011604">
    <property type="entry name" value="PDDEXK-like_dom_sf"/>
</dbReference>
<feature type="domain" description="DNA replication factor Dna2 N-terminal" evidence="11">
    <location>
        <begin position="1"/>
        <end position="30"/>
    </location>
</feature>
<evidence type="ECO:0000256" key="5">
    <source>
        <dbReference type="ARBA" id="ARBA00022741"/>
    </source>
</evidence>
<dbReference type="GO" id="GO:0051536">
    <property type="term" value="F:iron-sulfur cluster binding"/>
    <property type="evidence" value="ECO:0007669"/>
    <property type="project" value="UniProtKB-KW"/>
</dbReference>
<dbReference type="STRING" id="1754191.A0A1Y1UYP0"/>
<keyword evidence="5" id="KW-0547">Nucleotide-binding</keyword>
<evidence type="ECO:0000256" key="2">
    <source>
        <dbReference type="ARBA" id="ARBA00007913"/>
    </source>
</evidence>
<dbReference type="EMBL" id="MCFH01000051">
    <property type="protein sequence ID" value="ORX43607.1"/>
    <property type="molecule type" value="Genomic_DNA"/>
</dbReference>
<evidence type="ECO:0000256" key="3">
    <source>
        <dbReference type="ARBA" id="ARBA00022722"/>
    </source>
</evidence>